<dbReference type="AlphaFoldDB" id="A0A3L9YZL2"/>
<gene>
    <name evidence="2" type="ORF">BXY75_0494</name>
</gene>
<dbReference type="Proteomes" id="UP000271339">
    <property type="component" value="Unassembled WGS sequence"/>
</dbReference>
<evidence type="ECO:0000313" key="2">
    <source>
        <dbReference type="EMBL" id="RMA66076.1"/>
    </source>
</evidence>
<protein>
    <submittedName>
        <fullName evidence="2">Putative peptidoglycan binding protein</fullName>
    </submittedName>
</protein>
<proteinExistence type="predicted"/>
<dbReference type="RefSeq" id="WP_121906092.1">
    <property type="nucleotide sequence ID" value="NZ_REFC01000011.1"/>
</dbReference>
<dbReference type="Gene3D" id="1.10.101.10">
    <property type="entry name" value="PGBD-like superfamily/PGBD"/>
    <property type="match status" value="1"/>
</dbReference>
<dbReference type="InterPro" id="IPR036365">
    <property type="entry name" value="PGBD-like_sf"/>
</dbReference>
<dbReference type="InterPro" id="IPR036366">
    <property type="entry name" value="PGBDSf"/>
</dbReference>
<evidence type="ECO:0000313" key="3">
    <source>
        <dbReference type="Proteomes" id="UP000271339"/>
    </source>
</evidence>
<comment type="caution">
    <text evidence="2">The sequence shown here is derived from an EMBL/GenBank/DDBJ whole genome shotgun (WGS) entry which is preliminary data.</text>
</comment>
<dbReference type="SUPFAM" id="SSF47090">
    <property type="entry name" value="PGBD-like"/>
    <property type="match status" value="1"/>
</dbReference>
<dbReference type="Pfam" id="PF01471">
    <property type="entry name" value="PG_binding_1"/>
    <property type="match status" value="1"/>
</dbReference>
<dbReference type="InterPro" id="IPR002477">
    <property type="entry name" value="Peptidoglycan-bd-like"/>
</dbReference>
<sequence length="204" mass="23119">MKQIIIFLLLIIVGLIGYGQYKKHKRYSFSEYEYKVPDGIDVANANKGLLLDYYEAVETVNGFVATKWSAENIDVRNPSDDDAEDMAAVSEYRNRLANVKFYEAQLVNPKTEVAPVKDSSEAEKKKQLIKSIFNSNPIGNSLRLGERSAMVYEIQGLLIAKGDSIVHDGLFRAETFTSLKNFEEKHKLFPDGRLDAITLEYLLK</sequence>
<reference evidence="2 3" key="1">
    <citation type="submission" date="2018-10" db="EMBL/GenBank/DDBJ databases">
        <title>Genomic Encyclopedia of Archaeal and Bacterial Type Strains, Phase II (KMG-II): from individual species to whole genera.</title>
        <authorList>
            <person name="Goeker M."/>
        </authorList>
    </citation>
    <scope>NUCLEOTIDE SEQUENCE [LARGE SCALE GENOMIC DNA]</scope>
    <source>
        <strain evidence="2 3">DSM 23424</strain>
    </source>
</reference>
<accession>A0A3L9YZL2</accession>
<organism evidence="2 3">
    <name type="scientific">Ulvibacter antarcticus</name>
    <dbReference type="NCBI Taxonomy" id="442714"/>
    <lineage>
        <taxon>Bacteria</taxon>
        <taxon>Pseudomonadati</taxon>
        <taxon>Bacteroidota</taxon>
        <taxon>Flavobacteriia</taxon>
        <taxon>Flavobacteriales</taxon>
        <taxon>Flavobacteriaceae</taxon>
        <taxon>Ulvibacter</taxon>
    </lineage>
</organism>
<feature type="domain" description="Peptidoglycan binding-like" evidence="1">
    <location>
        <begin position="149"/>
        <end position="200"/>
    </location>
</feature>
<dbReference type="EMBL" id="REFC01000011">
    <property type="protein sequence ID" value="RMA66076.1"/>
    <property type="molecule type" value="Genomic_DNA"/>
</dbReference>
<evidence type="ECO:0000259" key="1">
    <source>
        <dbReference type="Pfam" id="PF01471"/>
    </source>
</evidence>
<keyword evidence="3" id="KW-1185">Reference proteome</keyword>
<name>A0A3L9YZL2_9FLAO</name>
<dbReference type="OrthoDB" id="1143655at2"/>